<dbReference type="SMART" id="SM00388">
    <property type="entry name" value="HisKA"/>
    <property type="match status" value="1"/>
</dbReference>
<dbReference type="AlphaFoldDB" id="A0A7K1KRR7"/>
<keyword evidence="5" id="KW-0808">Transferase</keyword>
<dbReference type="Gene3D" id="6.10.340.10">
    <property type="match status" value="1"/>
</dbReference>
<evidence type="ECO:0000313" key="13">
    <source>
        <dbReference type="Proteomes" id="UP000461162"/>
    </source>
</evidence>
<dbReference type="PANTHER" id="PTHR43711">
    <property type="entry name" value="TWO-COMPONENT HISTIDINE KINASE"/>
    <property type="match status" value="1"/>
</dbReference>
<dbReference type="Pfam" id="PF00512">
    <property type="entry name" value="HisKA"/>
    <property type="match status" value="1"/>
</dbReference>
<comment type="subcellular location">
    <subcellularLocation>
        <location evidence="2">Membrane</location>
    </subcellularLocation>
</comment>
<accession>A0A7K1KRR7</accession>
<feature type="domain" description="Histidine kinase" evidence="10">
    <location>
        <begin position="391"/>
        <end position="625"/>
    </location>
</feature>
<evidence type="ECO:0000256" key="7">
    <source>
        <dbReference type="ARBA" id="ARBA00023012"/>
    </source>
</evidence>
<dbReference type="RefSeq" id="WP_155935613.1">
    <property type="nucleotide sequence ID" value="NZ_WODC01000012.1"/>
</dbReference>
<evidence type="ECO:0000256" key="1">
    <source>
        <dbReference type="ARBA" id="ARBA00000085"/>
    </source>
</evidence>
<dbReference type="PANTHER" id="PTHR43711:SF30">
    <property type="entry name" value="HISTIDINE KINASE"/>
    <property type="match status" value="1"/>
</dbReference>
<evidence type="ECO:0000259" key="11">
    <source>
        <dbReference type="PROSITE" id="PS50885"/>
    </source>
</evidence>
<dbReference type="SUPFAM" id="SSF55874">
    <property type="entry name" value="ATPase domain of HSP90 chaperone/DNA topoisomerase II/histidine kinase"/>
    <property type="match status" value="1"/>
</dbReference>
<comment type="caution">
    <text evidence="12">The sequence shown here is derived from an EMBL/GenBank/DDBJ whole genome shotgun (WGS) entry which is preliminary data.</text>
</comment>
<dbReference type="InterPro" id="IPR005467">
    <property type="entry name" value="His_kinase_dom"/>
</dbReference>
<dbReference type="Pfam" id="PF05228">
    <property type="entry name" value="CHASE4"/>
    <property type="match status" value="1"/>
</dbReference>
<evidence type="ECO:0000256" key="3">
    <source>
        <dbReference type="ARBA" id="ARBA00012438"/>
    </source>
</evidence>
<keyword evidence="13" id="KW-1185">Reference proteome</keyword>
<keyword evidence="4" id="KW-0597">Phosphoprotein</keyword>
<evidence type="ECO:0000256" key="6">
    <source>
        <dbReference type="ARBA" id="ARBA00022777"/>
    </source>
</evidence>
<dbReference type="GO" id="GO:0000155">
    <property type="term" value="F:phosphorelay sensor kinase activity"/>
    <property type="evidence" value="ECO:0007669"/>
    <property type="project" value="InterPro"/>
</dbReference>
<dbReference type="InterPro" id="IPR050736">
    <property type="entry name" value="Sensor_HK_Regulatory"/>
</dbReference>
<dbReference type="GO" id="GO:0016020">
    <property type="term" value="C:membrane"/>
    <property type="evidence" value="ECO:0007669"/>
    <property type="project" value="UniProtKB-SubCell"/>
</dbReference>
<dbReference type="SUPFAM" id="SSF47384">
    <property type="entry name" value="Homodimeric domain of signal transducing histidine kinase"/>
    <property type="match status" value="1"/>
</dbReference>
<dbReference type="FunFam" id="3.30.565.10:FF:000006">
    <property type="entry name" value="Sensor histidine kinase WalK"/>
    <property type="match status" value="1"/>
</dbReference>
<keyword evidence="9" id="KW-0812">Transmembrane</keyword>
<evidence type="ECO:0000259" key="10">
    <source>
        <dbReference type="PROSITE" id="PS50109"/>
    </source>
</evidence>
<dbReference type="InterPro" id="IPR007892">
    <property type="entry name" value="CHASE4"/>
</dbReference>
<dbReference type="PROSITE" id="PS50885">
    <property type="entry name" value="HAMP"/>
    <property type="match status" value="1"/>
</dbReference>
<dbReference type="InterPro" id="IPR003660">
    <property type="entry name" value="HAMP_dom"/>
</dbReference>
<keyword evidence="9" id="KW-1133">Transmembrane helix</keyword>
<dbReference type="SMART" id="SM00387">
    <property type="entry name" value="HATPase_c"/>
    <property type="match status" value="1"/>
</dbReference>
<feature type="transmembrane region" description="Helical" evidence="9">
    <location>
        <begin position="278"/>
        <end position="298"/>
    </location>
</feature>
<name>A0A7K1KRR7_9BACT</name>
<feature type="coiled-coil region" evidence="8">
    <location>
        <begin position="343"/>
        <end position="384"/>
    </location>
</feature>
<dbReference type="InterPro" id="IPR003594">
    <property type="entry name" value="HATPase_dom"/>
</dbReference>
<dbReference type="EMBL" id="WODC01000012">
    <property type="protein sequence ID" value="MUM78764.1"/>
    <property type="molecule type" value="Genomic_DNA"/>
</dbReference>
<dbReference type="Pfam" id="PF02518">
    <property type="entry name" value="HATPase_c"/>
    <property type="match status" value="1"/>
</dbReference>
<evidence type="ECO:0000256" key="5">
    <source>
        <dbReference type="ARBA" id="ARBA00022679"/>
    </source>
</evidence>
<evidence type="ECO:0000256" key="2">
    <source>
        <dbReference type="ARBA" id="ARBA00004370"/>
    </source>
</evidence>
<dbReference type="CDD" id="cd16922">
    <property type="entry name" value="HATPase_EvgS-ArcB-TorS-like"/>
    <property type="match status" value="1"/>
</dbReference>
<dbReference type="InterPro" id="IPR036097">
    <property type="entry name" value="HisK_dim/P_sf"/>
</dbReference>
<dbReference type="PROSITE" id="PS50109">
    <property type="entry name" value="HIS_KIN"/>
    <property type="match status" value="1"/>
</dbReference>
<evidence type="ECO:0000313" key="12">
    <source>
        <dbReference type="EMBL" id="MUM78764.1"/>
    </source>
</evidence>
<dbReference type="CDD" id="cd00082">
    <property type="entry name" value="HisKA"/>
    <property type="match status" value="1"/>
</dbReference>
<keyword evidence="6" id="KW-0418">Kinase</keyword>
<protein>
    <recommendedName>
        <fullName evidence="3">histidine kinase</fullName>
        <ecNumber evidence="3">2.7.13.3</ecNumber>
    </recommendedName>
</protein>
<keyword evidence="9" id="KW-0472">Membrane</keyword>
<keyword evidence="7" id="KW-0902">Two-component regulatory system</keyword>
<keyword evidence="8" id="KW-0175">Coiled coil</keyword>
<dbReference type="PRINTS" id="PR00344">
    <property type="entry name" value="BCTRLSENSOR"/>
</dbReference>
<evidence type="ECO:0000256" key="8">
    <source>
        <dbReference type="SAM" id="Coils"/>
    </source>
</evidence>
<dbReference type="Gene3D" id="1.10.287.130">
    <property type="match status" value="1"/>
</dbReference>
<dbReference type="CDD" id="cd06225">
    <property type="entry name" value="HAMP"/>
    <property type="match status" value="1"/>
</dbReference>
<evidence type="ECO:0000256" key="4">
    <source>
        <dbReference type="ARBA" id="ARBA00022553"/>
    </source>
</evidence>
<evidence type="ECO:0000256" key="9">
    <source>
        <dbReference type="SAM" id="Phobius"/>
    </source>
</evidence>
<sequence>MRLRRITFISIAIVTLVFLAIEAWVANSVVKDGFDSLERGLAAAEARRVRNGVLREIQALDSFVWDWASWDDTYHFASNGNPEYIESNLPAETFSNQALCAVVITDAQGRIVFGRALDQDGRDDGALLADLVAAIHQSDLPAASPGVEETGRGGLLLRPEGAVFFVRREILDSQGGGPSTGQMLMARRLGDAVRQALSQRLELEVVFHPLEGGRLAPDMDGALAAGLLSDEGTAVLPRDAGIMDAYALVRDIQGLPGLVVQAVCDRAISKKGREVAHLNFMILASALVAFGLLVFYLLRRKVLSRVESLNSQVRALDMTGAGGVHIDGRDEIAELARDINAMLAQIVESRQALQAAHDDLERRVAERTTELEEANRELKWLDQAKSHFLSSTSHELRTPLTSILGFVKLMERTFRESFGPSLEACDQPSERIAKHLQNFRIVRTEAERLSRLINDLLDFSKITAGRMDWQECDVRTDELVRDAVAAISGQLAGNPNLELVADAPAGLPVLHVSRDRILQVLINLLGNAVKHTEAGHIRVSARTTGDGVEFSVEDTGIGIHPDDRERIFEVFFQSSRAQAPSSRPVGTGLGLAICKEIAEHYGGSIRVESEPGRGSVFTFSLPGSLVVAS</sequence>
<reference evidence="12 13" key="1">
    <citation type="submission" date="2019-11" db="EMBL/GenBank/DDBJ databases">
        <title>Pseudodesulfovibrio alkaliphilus, sp. nov., an alkaliphilic sulfate-reducing bacteria from mud volcano of Taman peninsula, Russia.</title>
        <authorList>
            <person name="Frolova A."/>
            <person name="Merkel A.Y."/>
            <person name="Slobodkin A.I."/>
        </authorList>
    </citation>
    <scope>NUCLEOTIDE SEQUENCE [LARGE SCALE GENOMIC DNA]</scope>
    <source>
        <strain evidence="12 13">F-1</strain>
    </source>
</reference>
<dbReference type="InterPro" id="IPR003661">
    <property type="entry name" value="HisK_dim/P_dom"/>
</dbReference>
<dbReference type="EC" id="2.7.13.3" evidence="3"/>
<dbReference type="InterPro" id="IPR004358">
    <property type="entry name" value="Sig_transdc_His_kin-like_C"/>
</dbReference>
<dbReference type="Proteomes" id="UP000461162">
    <property type="component" value="Unassembled WGS sequence"/>
</dbReference>
<dbReference type="InterPro" id="IPR036890">
    <property type="entry name" value="HATPase_C_sf"/>
</dbReference>
<feature type="domain" description="HAMP" evidence="11">
    <location>
        <begin position="300"/>
        <end position="351"/>
    </location>
</feature>
<gene>
    <name evidence="12" type="ORF">GKC30_14085</name>
</gene>
<proteinExistence type="predicted"/>
<organism evidence="12 13">
    <name type="scientific">Pseudodesulfovibrio alkaliphilus</name>
    <dbReference type="NCBI Taxonomy" id="2661613"/>
    <lineage>
        <taxon>Bacteria</taxon>
        <taxon>Pseudomonadati</taxon>
        <taxon>Thermodesulfobacteriota</taxon>
        <taxon>Desulfovibrionia</taxon>
        <taxon>Desulfovibrionales</taxon>
        <taxon>Desulfovibrionaceae</taxon>
    </lineage>
</organism>
<comment type="catalytic activity">
    <reaction evidence="1">
        <text>ATP + protein L-histidine = ADP + protein N-phospho-L-histidine.</text>
        <dbReference type="EC" id="2.7.13.3"/>
    </reaction>
</comment>
<dbReference type="Gene3D" id="3.30.565.10">
    <property type="entry name" value="Histidine kinase-like ATPase, C-terminal domain"/>
    <property type="match status" value="1"/>
</dbReference>